<dbReference type="EMBL" id="CP098747">
    <property type="protein sequence ID" value="USG60725.1"/>
    <property type="molecule type" value="Genomic_DNA"/>
</dbReference>
<evidence type="ECO:0000313" key="1">
    <source>
        <dbReference type="EMBL" id="USG60725.1"/>
    </source>
</evidence>
<dbReference type="PIRSF" id="PIRSF030820">
    <property type="entry name" value="UCP030820"/>
    <property type="match status" value="1"/>
</dbReference>
<dbReference type="RefSeq" id="WP_251933605.1">
    <property type="nucleotide sequence ID" value="NZ_CP098747.1"/>
</dbReference>
<organism evidence="1 2">
    <name type="scientific">Sneathiella marina</name>
    <dbReference type="NCBI Taxonomy" id="2950108"/>
    <lineage>
        <taxon>Bacteria</taxon>
        <taxon>Pseudomonadati</taxon>
        <taxon>Pseudomonadota</taxon>
        <taxon>Alphaproteobacteria</taxon>
        <taxon>Sneathiellales</taxon>
        <taxon>Sneathiellaceae</taxon>
        <taxon>Sneathiella</taxon>
    </lineage>
</organism>
<evidence type="ECO:0000313" key="2">
    <source>
        <dbReference type="Proteomes" id="UP001056291"/>
    </source>
</evidence>
<protein>
    <submittedName>
        <fullName evidence="1">DUF934 domain-containing protein</fullName>
    </submittedName>
</protein>
<accession>A0ABY4W0J9</accession>
<name>A0ABY4W0J9_9PROT</name>
<reference evidence="1" key="1">
    <citation type="submission" date="2022-06" db="EMBL/GenBank/DDBJ databases">
        <title>Sneathiella actinostolidae sp. nov., isolated from a sea anemonein the Western Pacific Ocean.</title>
        <authorList>
            <person name="Wei M.J."/>
        </authorList>
    </citation>
    <scope>NUCLEOTIDE SEQUENCE</scope>
    <source>
        <strain evidence="1">PHK-P5</strain>
    </source>
</reference>
<proteinExistence type="predicted"/>
<dbReference type="Pfam" id="PF06073">
    <property type="entry name" value="DUF934"/>
    <property type="match status" value="1"/>
</dbReference>
<gene>
    <name evidence="1" type="ORF">NBZ79_16310</name>
</gene>
<keyword evidence="2" id="KW-1185">Reference proteome</keyword>
<dbReference type="Proteomes" id="UP001056291">
    <property type="component" value="Chromosome"/>
</dbReference>
<dbReference type="InterPro" id="IPR008318">
    <property type="entry name" value="UCP030820"/>
</dbReference>
<sequence length="164" mass="18791">MGNYIKDRKPADDEWMPFTGLEEADSLPAGDIYVPLEEWVAARGMLLGRNSRLGVSLKNTDDLTLIKDDLERLDLIVLEFPKMADGRAFTQARLLRDRYGFKGEIRATGDVLHDQLFYMQRCGFNAFELRSGEDLTGSLKAFTEMTVTYQPATDEEFPIWRRDT</sequence>